<reference evidence="4 5" key="1">
    <citation type="submission" date="2009-08" db="EMBL/GenBank/DDBJ databases">
        <title>The Genome Sequence of Spizellomyces punctatus strain DAOM BR117.</title>
        <authorList>
            <consortium name="The Broad Institute Genome Sequencing Platform"/>
            <person name="Russ C."/>
            <person name="Cuomo C."/>
            <person name="Shea T."/>
            <person name="Young S.K."/>
            <person name="Zeng Q."/>
            <person name="Koehrsen M."/>
            <person name="Haas B."/>
            <person name="Borodovsky M."/>
            <person name="Guigo R."/>
            <person name="Alvarado L."/>
            <person name="Berlin A."/>
            <person name="Bochicchio J."/>
            <person name="Borenstein D."/>
            <person name="Chapman S."/>
            <person name="Chen Z."/>
            <person name="Engels R."/>
            <person name="Freedman E."/>
            <person name="Gellesch M."/>
            <person name="Goldberg J."/>
            <person name="Griggs A."/>
            <person name="Gujja S."/>
            <person name="Heiman D."/>
            <person name="Hepburn T."/>
            <person name="Howarth C."/>
            <person name="Jen D."/>
            <person name="Larson L."/>
            <person name="Lewis B."/>
            <person name="Mehta T."/>
            <person name="Park D."/>
            <person name="Pearson M."/>
            <person name="Roberts A."/>
            <person name="Saif S."/>
            <person name="Shenoy N."/>
            <person name="Sisk P."/>
            <person name="Stolte C."/>
            <person name="Sykes S."/>
            <person name="Thomson T."/>
            <person name="Walk T."/>
            <person name="White J."/>
            <person name="Yandava C."/>
            <person name="Burger G."/>
            <person name="Gray M.W."/>
            <person name="Holland P.W.H."/>
            <person name="King N."/>
            <person name="Lang F.B.F."/>
            <person name="Roger A.J."/>
            <person name="Ruiz-Trillo I."/>
            <person name="Lander E."/>
            <person name="Nusbaum C."/>
        </authorList>
    </citation>
    <scope>NUCLEOTIDE SEQUENCE [LARGE SCALE GENOMIC DNA]</scope>
    <source>
        <strain evidence="4 5">DAOM BR117</strain>
    </source>
</reference>
<keyword evidence="2" id="KW-0812">Transmembrane</keyword>
<dbReference type="CDD" id="cd00177">
    <property type="entry name" value="START"/>
    <property type="match status" value="1"/>
</dbReference>
<protein>
    <recommendedName>
        <fullName evidence="3">START domain-containing protein</fullName>
    </recommendedName>
</protein>
<dbReference type="RefSeq" id="XP_016609740.1">
    <property type="nucleotide sequence ID" value="XM_016751759.1"/>
</dbReference>
<dbReference type="InParanoid" id="A0A0L0HJR1"/>
<dbReference type="Gene3D" id="3.30.530.20">
    <property type="match status" value="1"/>
</dbReference>
<dbReference type="SMART" id="SM00234">
    <property type="entry name" value="START"/>
    <property type="match status" value="1"/>
</dbReference>
<dbReference type="Pfam" id="PF01852">
    <property type="entry name" value="START"/>
    <property type="match status" value="1"/>
</dbReference>
<dbReference type="OMA" id="WRSKHNE"/>
<sequence length="424" mass="47768">MVDDYLGRWKHLFSLLSCYALLLVVVPYWYPILYLFLGLFLGVRLVLALARHLRLFHKFVYAARHNSAEFKTANVHWRRRPKFSATIYLKTLRKVIMSERTNNDGGRYANQIQKMKAQFLEMADSTNLSHDNPWVLVASLANPSIEVYKLQNTDFCVKVIAELNCTMETAFDLLSDITRRGEWDDLCEESGIIEVIDNATKIQFMRTKGVWPASPRDTLVLAHVERLPDGRYLNVAQSVEHPDCPPRDGENIVRMEAKISGQVVGPTLDNQPGMCRVVQVADGDLKGWIPKSVIGFIATKSVPNSFKKLDTILKVLEQKTVSTVLARAEGTADVVAQRKDKKSSEDEGDGDAAVGSVTNLPSPSAAAATSGTMIRRSAPKPRASLLSRIRTILDWWSPYMVTILFILKIHRLIKGKKQLEYFYG</sequence>
<keyword evidence="2" id="KW-1133">Transmembrane helix</keyword>
<accession>A0A0L0HJR1</accession>
<dbReference type="InterPro" id="IPR023393">
    <property type="entry name" value="START-like_dom_sf"/>
</dbReference>
<dbReference type="PANTHER" id="PTHR19308:SF14">
    <property type="entry name" value="START DOMAIN-CONTAINING PROTEIN"/>
    <property type="match status" value="1"/>
</dbReference>
<dbReference type="PROSITE" id="PS50848">
    <property type="entry name" value="START"/>
    <property type="match status" value="1"/>
</dbReference>
<feature type="compositionally biased region" description="Basic and acidic residues" evidence="1">
    <location>
        <begin position="336"/>
        <end position="345"/>
    </location>
</feature>
<dbReference type="GeneID" id="27687007"/>
<gene>
    <name evidence="4" type="ORF">SPPG_03496</name>
</gene>
<evidence type="ECO:0000256" key="1">
    <source>
        <dbReference type="SAM" id="MobiDB-lite"/>
    </source>
</evidence>
<evidence type="ECO:0000313" key="5">
    <source>
        <dbReference type="Proteomes" id="UP000053201"/>
    </source>
</evidence>
<evidence type="ECO:0000259" key="3">
    <source>
        <dbReference type="PROSITE" id="PS50848"/>
    </source>
</evidence>
<dbReference type="SUPFAM" id="SSF55961">
    <property type="entry name" value="Bet v1-like"/>
    <property type="match status" value="1"/>
</dbReference>
<dbReference type="Proteomes" id="UP000053201">
    <property type="component" value="Unassembled WGS sequence"/>
</dbReference>
<feature type="domain" description="START" evidence="3">
    <location>
        <begin position="134"/>
        <end position="318"/>
    </location>
</feature>
<dbReference type="EMBL" id="KQ257454">
    <property type="protein sequence ID" value="KND01701.1"/>
    <property type="molecule type" value="Genomic_DNA"/>
</dbReference>
<dbReference type="PANTHER" id="PTHR19308">
    <property type="entry name" value="PHOSPHATIDYLCHOLINE TRANSFER PROTEIN"/>
    <property type="match status" value="1"/>
</dbReference>
<keyword evidence="5" id="KW-1185">Reference proteome</keyword>
<evidence type="ECO:0000313" key="4">
    <source>
        <dbReference type="EMBL" id="KND01701.1"/>
    </source>
</evidence>
<dbReference type="InterPro" id="IPR051213">
    <property type="entry name" value="START_lipid_transfer"/>
</dbReference>
<organism evidence="4 5">
    <name type="scientific">Spizellomyces punctatus (strain DAOM BR117)</name>
    <dbReference type="NCBI Taxonomy" id="645134"/>
    <lineage>
        <taxon>Eukaryota</taxon>
        <taxon>Fungi</taxon>
        <taxon>Fungi incertae sedis</taxon>
        <taxon>Chytridiomycota</taxon>
        <taxon>Chytridiomycota incertae sedis</taxon>
        <taxon>Chytridiomycetes</taxon>
        <taxon>Spizellomycetales</taxon>
        <taxon>Spizellomycetaceae</taxon>
        <taxon>Spizellomyces</taxon>
    </lineage>
</organism>
<dbReference type="GO" id="GO:0005737">
    <property type="term" value="C:cytoplasm"/>
    <property type="evidence" value="ECO:0007669"/>
    <property type="project" value="UniProtKB-ARBA"/>
</dbReference>
<proteinExistence type="predicted"/>
<dbReference type="VEuPathDB" id="FungiDB:SPPG_03496"/>
<name>A0A0L0HJR1_SPIPD</name>
<dbReference type="GO" id="GO:0008289">
    <property type="term" value="F:lipid binding"/>
    <property type="evidence" value="ECO:0007669"/>
    <property type="project" value="InterPro"/>
</dbReference>
<feature type="region of interest" description="Disordered" evidence="1">
    <location>
        <begin position="336"/>
        <end position="375"/>
    </location>
</feature>
<evidence type="ECO:0000256" key="2">
    <source>
        <dbReference type="SAM" id="Phobius"/>
    </source>
</evidence>
<dbReference type="AlphaFoldDB" id="A0A0L0HJR1"/>
<keyword evidence="2" id="KW-0472">Membrane</keyword>
<dbReference type="OrthoDB" id="333905at2759"/>
<dbReference type="eggNOG" id="ENOG502S84K">
    <property type="taxonomic scope" value="Eukaryota"/>
</dbReference>
<dbReference type="InterPro" id="IPR002913">
    <property type="entry name" value="START_lipid-bd_dom"/>
</dbReference>
<feature type="transmembrane region" description="Helical" evidence="2">
    <location>
        <begin position="12"/>
        <end position="30"/>
    </location>
</feature>